<feature type="region of interest" description="Disordered" evidence="1">
    <location>
        <begin position="159"/>
        <end position="187"/>
    </location>
</feature>
<accession>A0A0W1SWU8</accession>
<evidence type="ECO:0000313" key="4">
    <source>
        <dbReference type="Proteomes" id="UP000053157"/>
    </source>
</evidence>
<feature type="domain" description="MOSC" evidence="2">
    <location>
        <begin position="22"/>
        <end position="156"/>
    </location>
</feature>
<dbReference type="GO" id="GO:0003824">
    <property type="term" value="F:catalytic activity"/>
    <property type="evidence" value="ECO:0007669"/>
    <property type="project" value="InterPro"/>
</dbReference>
<dbReference type="OrthoDB" id="68158at2157"/>
<feature type="compositionally biased region" description="Basic and acidic residues" evidence="1">
    <location>
        <begin position="159"/>
        <end position="168"/>
    </location>
</feature>
<dbReference type="PROSITE" id="PS51340">
    <property type="entry name" value="MOSC"/>
    <property type="match status" value="1"/>
</dbReference>
<keyword evidence="4" id="KW-1185">Reference proteome</keyword>
<dbReference type="GO" id="GO:0030170">
    <property type="term" value="F:pyridoxal phosphate binding"/>
    <property type="evidence" value="ECO:0007669"/>
    <property type="project" value="InterPro"/>
</dbReference>
<evidence type="ECO:0000313" key="3">
    <source>
        <dbReference type="EMBL" id="KTG30954.1"/>
    </source>
</evidence>
<dbReference type="InterPro" id="IPR011037">
    <property type="entry name" value="Pyrv_Knase-like_insert_dom_sf"/>
</dbReference>
<dbReference type="Proteomes" id="UP000053157">
    <property type="component" value="Unassembled WGS sequence"/>
</dbReference>
<proteinExistence type="predicted"/>
<dbReference type="GO" id="GO:0030151">
    <property type="term" value="F:molybdenum ion binding"/>
    <property type="evidence" value="ECO:0007669"/>
    <property type="project" value="InterPro"/>
</dbReference>
<sequence length="187" mass="19806">MTTAADGVVEGLYTAPSRGEPMVAHESIAVTEGGIEGDRYFRGTGYYSATDGCQVTLVDAVVLDDVRDEFGIDLSAGRHRRNVVVRGIDPTDLLDATFRVGNAELRGTRLRPPCAYLGELVGDESVVDALRERRGGICADVVTPGQVSVGDGVRVTEANPREVGREIAARLGGDTSADPADTERDEA</sequence>
<dbReference type="PANTHER" id="PTHR36930">
    <property type="entry name" value="METAL-SULFUR CLUSTER BIOSYNTHESIS PROTEINS YUAD-RELATED"/>
    <property type="match status" value="1"/>
</dbReference>
<name>A0A0W1SWU8_9EURY</name>
<evidence type="ECO:0000259" key="2">
    <source>
        <dbReference type="PROSITE" id="PS51340"/>
    </source>
</evidence>
<dbReference type="PANTHER" id="PTHR36930:SF1">
    <property type="entry name" value="MOSC DOMAIN-CONTAINING PROTEIN"/>
    <property type="match status" value="1"/>
</dbReference>
<dbReference type="Gene3D" id="2.40.33.20">
    <property type="entry name" value="PK beta-barrel domain-like"/>
    <property type="match status" value="1"/>
</dbReference>
<gene>
    <name evidence="3" type="ORF">AUR66_05340</name>
</gene>
<reference evidence="3 4" key="1">
    <citation type="submission" date="2015-12" db="EMBL/GenBank/DDBJ databases">
        <title>Haloferax profundi sp. nov. isolated from the Discovery deep brine-seawater interface in the Red Sea.</title>
        <authorList>
            <person name="Zhang G."/>
            <person name="Stingl U."/>
            <person name="Rashid M."/>
        </authorList>
    </citation>
    <scope>NUCLEOTIDE SEQUENCE [LARGE SCALE GENOMIC DNA]</scope>
    <source>
        <strain evidence="3 4">SB29</strain>
    </source>
</reference>
<evidence type="ECO:0000256" key="1">
    <source>
        <dbReference type="SAM" id="MobiDB-lite"/>
    </source>
</evidence>
<protein>
    <submittedName>
        <fullName evidence="3">Sulfurase</fullName>
    </submittedName>
</protein>
<dbReference type="AlphaFoldDB" id="A0A0W1SWU8"/>
<dbReference type="EMBL" id="LOPV01000004">
    <property type="protein sequence ID" value="KTG30954.1"/>
    <property type="molecule type" value="Genomic_DNA"/>
</dbReference>
<dbReference type="Pfam" id="PF03473">
    <property type="entry name" value="MOSC"/>
    <property type="match status" value="1"/>
</dbReference>
<dbReference type="SUPFAM" id="SSF50800">
    <property type="entry name" value="PK beta-barrel domain-like"/>
    <property type="match status" value="1"/>
</dbReference>
<dbReference type="InterPro" id="IPR005302">
    <property type="entry name" value="MoCF_Sase_C"/>
</dbReference>
<dbReference type="InterPro" id="IPR052716">
    <property type="entry name" value="MOSC_domain"/>
</dbReference>
<organism evidence="3 4">
    <name type="scientific">Haloferax profundi</name>
    <dbReference type="NCBI Taxonomy" id="1544718"/>
    <lineage>
        <taxon>Archaea</taxon>
        <taxon>Methanobacteriati</taxon>
        <taxon>Methanobacteriota</taxon>
        <taxon>Stenosarchaea group</taxon>
        <taxon>Halobacteria</taxon>
        <taxon>Halobacteriales</taxon>
        <taxon>Haloferacaceae</taxon>
        <taxon>Haloferax</taxon>
    </lineage>
</organism>
<comment type="caution">
    <text evidence="3">The sequence shown here is derived from an EMBL/GenBank/DDBJ whole genome shotgun (WGS) entry which is preliminary data.</text>
</comment>
<dbReference type="RefSeq" id="WP_058570534.1">
    <property type="nucleotide sequence ID" value="NZ_LOPV01000004.1"/>
</dbReference>